<organism evidence="1 2">
    <name type="scientific">Lysinibacillus pinottii</name>
    <dbReference type="NCBI Taxonomy" id="2973932"/>
    <lineage>
        <taxon>Bacteria</taxon>
        <taxon>Bacillati</taxon>
        <taxon>Bacillota</taxon>
        <taxon>Bacilli</taxon>
        <taxon>Bacillales</taxon>
        <taxon>Bacillaceae</taxon>
        <taxon>Lysinibacillus</taxon>
    </lineage>
</organism>
<protein>
    <submittedName>
        <fullName evidence="1">Uncharacterized protein</fullName>
    </submittedName>
</protein>
<sequence>MSAFVPYADNVFLAGRTQGTQLLNTLWGEPGIEMSLTNTFSASATLDGTISGFNKNAVSIAVGFSVSSTHAVS</sequence>
<evidence type="ECO:0000313" key="1">
    <source>
        <dbReference type="EMBL" id="MCS1395072.1"/>
    </source>
</evidence>
<reference evidence="1 2" key="1">
    <citation type="submission" date="2022-08" db="EMBL/GenBank/DDBJ databases">
        <title>Lysinibacillus sequencing.</title>
        <authorList>
            <person name="Dunlap C."/>
        </authorList>
    </citation>
    <scope>NUCLEOTIDE SEQUENCE [LARGE SCALE GENOMIC DNA]</scope>
    <source>
        <strain evidence="1 2">PB211</strain>
    </source>
</reference>
<name>A0ABT2DJJ9_9BACI</name>
<keyword evidence="2" id="KW-1185">Reference proteome</keyword>
<dbReference type="Proteomes" id="UP001525021">
    <property type="component" value="Unassembled WGS sequence"/>
</dbReference>
<accession>A0ABT2DJJ9</accession>
<proteinExistence type="predicted"/>
<dbReference type="RefSeq" id="WP_036162419.1">
    <property type="nucleotide sequence ID" value="NZ_JANTOO010000005.1"/>
</dbReference>
<dbReference type="EMBL" id="JANTOO010000005">
    <property type="protein sequence ID" value="MCS1395072.1"/>
    <property type="molecule type" value="Genomic_DNA"/>
</dbReference>
<gene>
    <name evidence="1" type="ORF">NXZ79_03315</name>
</gene>
<evidence type="ECO:0000313" key="2">
    <source>
        <dbReference type="Proteomes" id="UP001525021"/>
    </source>
</evidence>
<comment type="caution">
    <text evidence="1">The sequence shown here is derived from an EMBL/GenBank/DDBJ whole genome shotgun (WGS) entry which is preliminary data.</text>
</comment>